<gene>
    <name evidence="2" type="primary">LOC101645844</name>
</gene>
<evidence type="ECO:0000313" key="1">
    <source>
        <dbReference type="Proteomes" id="UP000694863"/>
    </source>
</evidence>
<accession>A0AC55DSY0</accession>
<dbReference type="RefSeq" id="XP_045154851.1">
    <property type="nucleotide sequence ID" value="XM_045298916.1"/>
</dbReference>
<sequence>MGRGLPAQGLGQFHAAPAVLAPESRLGAARTPPRTAPAAEQTAETHRQGARATMDHQKWWSQPLMMEPRPPGMNCKPWYKDRLPSKYFARAKDRPTFPTSLCGRRWVFLKDGLDDFRWGCPPCSEMIARGPKEGFLPIIYRTKAGPAPKSCGKKLPKNAPQFSKLSPAQLARKAFVEEVEARLKEHPLAFHSNLDDALPVDLLRKVLEILDPSKQLKDTWAYCQEGKKRPEEHREPLKRRSAKVGPCPPKPTPMPKPEDWLKEIKSGNEDLPKVSVTEDENVAKGVTNFCHWAASIGCPGVDEGFILKQFELDFSCNRKFGPSQIKKITQVDSEIKYTPGRSKCAQPKFSTRESDFEKKVQQPCSPPQKKHVKMKYGAWYLHPKLWKKQREDEPLLDPKAPPAMEDSYFKRVDPEPDILEELYAMIAFKDFILSKGYSMPNLIEKLFTRKGWTYEAIQIPAILRTKFESDGASLKKD</sequence>
<dbReference type="Proteomes" id="UP000694863">
    <property type="component" value="Unplaced"/>
</dbReference>
<protein>
    <submittedName>
        <fullName evidence="2">Protein FAM47E-like</fullName>
    </submittedName>
</protein>
<reference evidence="2" key="1">
    <citation type="submission" date="2025-08" db="UniProtKB">
        <authorList>
            <consortium name="RefSeq"/>
        </authorList>
    </citation>
    <scope>IDENTIFICATION</scope>
</reference>
<proteinExistence type="predicted"/>
<organism evidence="1 2">
    <name type="scientific">Echinops telfairi</name>
    <name type="common">Lesser hedgehog tenrec</name>
    <dbReference type="NCBI Taxonomy" id="9371"/>
    <lineage>
        <taxon>Eukaryota</taxon>
        <taxon>Metazoa</taxon>
        <taxon>Chordata</taxon>
        <taxon>Craniata</taxon>
        <taxon>Vertebrata</taxon>
        <taxon>Euteleostomi</taxon>
        <taxon>Mammalia</taxon>
        <taxon>Eutheria</taxon>
        <taxon>Afrotheria</taxon>
        <taxon>Tenrecidae</taxon>
        <taxon>Tenrecinae</taxon>
        <taxon>Echinops</taxon>
    </lineage>
</organism>
<evidence type="ECO:0000313" key="2">
    <source>
        <dbReference type="RefSeq" id="XP_045154851.1"/>
    </source>
</evidence>
<name>A0AC55DSY0_ECHTE</name>
<keyword evidence="1" id="KW-1185">Reference proteome</keyword>